<dbReference type="SMART" id="SM00034">
    <property type="entry name" value="CLECT"/>
    <property type="match status" value="1"/>
</dbReference>
<dbReference type="Ensembl" id="ENSPMGT00000012395.1">
    <property type="protein sequence ID" value="ENSPMGP00000011612.1"/>
    <property type="gene ID" value="ENSPMGG00000009620.1"/>
</dbReference>
<feature type="domain" description="C-type lectin" evidence="2">
    <location>
        <begin position="40"/>
        <end position="161"/>
    </location>
</feature>
<dbReference type="AlphaFoldDB" id="A0A3B4A3I9"/>
<evidence type="ECO:0000259" key="2">
    <source>
        <dbReference type="PROSITE" id="PS50041"/>
    </source>
</evidence>
<proteinExistence type="predicted"/>
<dbReference type="InterPro" id="IPR016187">
    <property type="entry name" value="CTDL_fold"/>
</dbReference>
<evidence type="ECO:0000313" key="3">
    <source>
        <dbReference type="Ensembl" id="ENSPMGP00000011612.1"/>
    </source>
</evidence>
<dbReference type="PROSITE" id="PS00615">
    <property type="entry name" value="C_TYPE_LECTIN_1"/>
    <property type="match status" value="1"/>
</dbReference>
<dbReference type="PROSITE" id="PS50041">
    <property type="entry name" value="C_TYPE_LECTIN_2"/>
    <property type="match status" value="1"/>
</dbReference>
<reference evidence="3" key="1">
    <citation type="submission" date="2025-08" db="UniProtKB">
        <authorList>
            <consortium name="Ensembl"/>
        </authorList>
    </citation>
    <scope>IDENTIFICATION</scope>
</reference>
<name>A0A3B4A3I9_9GOBI</name>
<dbReference type="SUPFAM" id="SSF56436">
    <property type="entry name" value="C-type lectin-like"/>
    <property type="match status" value="1"/>
</dbReference>
<dbReference type="Gene3D" id="3.10.100.10">
    <property type="entry name" value="Mannose-Binding Protein A, subunit A"/>
    <property type="match status" value="1"/>
</dbReference>
<sequence>MELFVCKELRQTEHTENQFILGVQTSFSHFSPKGLFCLSVSGRAYRLIEDQLSWTEAQSYCRAQYLDLATVDDQEQLNLLINVTQRNPPLGHVWTGLYDDMDSWRWSLQKEGYYDGGLDQFRLWDVGFPTNYKNVFRCGVTLNNGKWKNDHCDSTRPFICYSGKKNVAAGLESF</sequence>
<dbReference type="InterPro" id="IPR018378">
    <property type="entry name" value="C-type_lectin_CS"/>
</dbReference>
<accession>A0A3B4A3I9</accession>
<dbReference type="PANTHER" id="PTHR45784">
    <property type="entry name" value="C-TYPE LECTIN DOMAIN FAMILY 20 MEMBER A-RELATED"/>
    <property type="match status" value="1"/>
</dbReference>
<dbReference type="Pfam" id="PF00059">
    <property type="entry name" value="Lectin_C"/>
    <property type="match status" value="1"/>
</dbReference>
<evidence type="ECO:0000313" key="4">
    <source>
        <dbReference type="Proteomes" id="UP000261520"/>
    </source>
</evidence>
<dbReference type="InterPro" id="IPR001304">
    <property type="entry name" value="C-type_lectin-like"/>
</dbReference>
<reference evidence="3" key="2">
    <citation type="submission" date="2025-09" db="UniProtKB">
        <authorList>
            <consortium name="Ensembl"/>
        </authorList>
    </citation>
    <scope>IDENTIFICATION</scope>
</reference>
<dbReference type="STRING" id="409849.ENSPMGP00000011612"/>
<keyword evidence="1" id="KW-1015">Disulfide bond</keyword>
<dbReference type="PANTHER" id="PTHR45784:SF3">
    <property type="entry name" value="C-TYPE LECTIN DOMAIN FAMILY 4 MEMBER K-LIKE-RELATED"/>
    <property type="match status" value="1"/>
</dbReference>
<dbReference type="InterPro" id="IPR016186">
    <property type="entry name" value="C-type_lectin-like/link_sf"/>
</dbReference>
<protein>
    <recommendedName>
        <fullName evidence="2">C-type lectin domain-containing protein</fullName>
    </recommendedName>
</protein>
<organism evidence="3 4">
    <name type="scientific">Periophthalmus magnuspinnatus</name>
    <dbReference type="NCBI Taxonomy" id="409849"/>
    <lineage>
        <taxon>Eukaryota</taxon>
        <taxon>Metazoa</taxon>
        <taxon>Chordata</taxon>
        <taxon>Craniata</taxon>
        <taxon>Vertebrata</taxon>
        <taxon>Euteleostomi</taxon>
        <taxon>Actinopterygii</taxon>
        <taxon>Neopterygii</taxon>
        <taxon>Teleostei</taxon>
        <taxon>Neoteleostei</taxon>
        <taxon>Acanthomorphata</taxon>
        <taxon>Gobiaria</taxon>
        <taxon>Gobiiformes</taxon>
        <taxon>Gobioidei</taxon>
        <taxon>Gobiidae</taxon>
        <taxon>Oxudercinae</taxon>
        <taxon>Periophthalmus</taxon>
    </lineage>
</organism>
<evidence type="ECO:0000256" key="1">
    <source>
        <dbReference type="ARBA" id="ARBA00023157"/>
    </source>
</evidence>
<dbReference type="Proteomes" id="UP000261520">
    <property type="component" value="Unplaced"/>
</dbReference>
<keyword evidence="4" id="KW-1185">Reference proteome</keyword>